<comment type="caution">
    <text evidence="1">The sequence shown here is derived from an EMBL/GenBank/DDBJ whole genome shotgun (WGS) entry which is preliminary data.</text>
</comment>
<dbReference type="EMBL" id="WIXP02000016">
    <property type="protein sequence ID" value="KAF6198564.1"/>
    <property type="molecule type" value="Genomic_DNA"/>
</dbReference>
<keyword evidence="2" id="KW-1185">Reference proteome</keyword>
<evidence type="ECO:0000313" key="2">
    <source>
        <dbReference type="Proteomes" id="UP000466442"/>
    </source>
</evidence>
<dbReference type="Proteomes" id="UP000466442">
    <property type="component" value="Linkage Group LG16"/>
</dbReference>
<organism evidence="1 2">
    <name type="scientific">Apolygus lucorum</name>
    <name type="common">Small green plant bug</name>
    <name type="synonym">Lygocoris lucorum</name>
    <dbReference type="NCBI Taxonomy" id="248454"/>
    <lineage>
        <taxon>Eukaryota</taxon>
        <taxon>Metazoa</taxon>
        <taxon>Ecdysozoa</taxon>
        <taxon>Arthropoda</taxon>
        <taxon>Hexapoda</taxon>
        <taxon>Insecta</taxon>
        <taxon>Pterygota</taxon>
        <taxon>Neoptera</taxon>
        <taxon>Paraneoptera</taxon>
        <taxon>Hemiptera</taxon>
        <taxon>Heteroptera</taxon>
        <taxon>Panheteroptera</taxon>
        <taxon>Cimicomorpha</taxon>
        <taxon>Miridae</taxon>
        <taxon>Mirini</taxon>
        <taxon>Apolygus</taxon>
    </lineage>
</organism>
<sequence>MPMKRSSKVLKDLLNDGLDETLIKIRSIAEKSVEERELQNLDGILFGDILPLYEAYATNLPDPGSKLTIKDNVVIHNLREILNGACILFEFRMGRFSERFHKLFDHIMKSTLKRPYRKAKEEVKDPLDTITKIAVGAACAGAQEPILEDFDLKEVFLFQKDEFKESDLDIDAIMAEADDLMNMSRRLPTVESRDVQEMGGLGLIRMDTLASELRRKLIG</sequence>
<accession>A0A8S9WQR0</accession>
<protein>
    <submittedName>
        <fullName evidence="1">Uncharacterized protein</fullName>
    </submittedName>
</protein>
<dbReference type="AlphaFoldDB" id="A0A8S9WQR0"/>
<gene>
    <name evidence="1" type="ORF">GE061_008312</name>
</gene>
<evidence type="ECO:0000313" key="1">
    <source>
        <dbReference type="EMBL" id="KAF6198564.1"/>
    </source>
</evidence>
<name>A0A8S9WQR0_APOLU</name>
<proteinExistence type="predicted"/>
<reference evidence="1" key="1">
    <citation type="journal article" date="2021" name="Mol. Ecol. Resour.">
        <title>Apolygus lucorum genome provides insights into omnivorousness and mesophyll feeding.</title>
        <authorList>
            <person name="Liu Y."/>
            <person name="Liu H."/>
            <person name="Wang H."/>
            <person name="Huang T."/>
            <person name="Liu B."/>
            <person name="Yang B."/>
            <person name="Yin L."/>
            <person name="Li B."/>
            <person name="Zhang Y."/>
            <person name="Zhang S."/>
            <person name="Jiang F."/>
            <person name="Zhang X."/>
            <person name="Ren Y."/>
            <person name="Wang B."/>
            <person name="Wang S."/>
            <person name="Lu Y."/>
            <person name="Wu K."/>
            <person name="Fan W."/>
            <person name="Wang G."/>
        </authorList>
    </citation>
    <scope>NUCLEOTIDE SEQUENCE</scope>
    <source>
        <strain evidence="1">12Hb</strain>
    </source>
</reference>